<reference evidence="3" key="1">
    <citation type="submission" date="2011-01" db="EMBL/GenBank/DDBJ databases">
        <title>Complete sequence of plasmid5 of Acidobacterium sp. MP5ACTX9.</title>
        <authorList>
            <consortium name="US DOE Joint Genome Institute"/>
            <person name="Lucas S."/>
            <person name="Copeland A."/>
            <person name="Lapidus A."/>
            <person name="Cheng J.-F."/>
            <person name="Goodwin L."/>
            <person name="Pitluck S."/>
            <person name="Teshima H."/>
            <person name="Detter J.C."/>
            <person name="Han C."/>
            <person name="Tapia R."/>
            <person name="Land M."/>
            <person name="Hauser L."/>
            <person name="Kyrpides N."/>
            <person name="Ivanova N."/>
            <person name="Ovchinnikova G."/>
            <person name="Pagani I."/>
            <person name="Rawat S.R."/>
            <person name="Mannisto M."/>
            <person name="Haggblom M.M."/>
            <person name="Woyke T."/>
        </authorList>
    </citation>
    <scope>NUCLEOTIDE SEQUENCE [LARGE SCALE GENOMIC DNA]</scope>
    <source>
        <strain evidence="3">MP5ACTX9</strain>
        <plasmid evidence="3">Plasmid pACIX905</plasmid>
    </source>
</reference>
<accession>E8X7Z1</accession>
<sequence length="69" mass="8057">MRVAATDIPTDFRIRGLNSALADILKAMPTQRLVLLLLAGLCFMWLCVRIGKYLWRELNEYLRDQRFGE</sequence>
<dbReference type="AlphaFoldDB" id="E8X7Z1"/>
<keyword evidence="2" id="KW-0614">Plasmid</keyword>
<evidence type="ECO:0000313" key="2">
    <source>
        <dbReference type="EMBL" id="ADW71575.1"/>
    </source>
</evidence>
<keyword evidence="1" id="KW-0472">Membrane</keyword>
<dbReference type="HOGENOM" id="CLU_2770116_0_0_0"/>
<proteinExistence type="predicted"/>
<geneLocation type="plasmid" evidence="2 3">
    <name>pACIX905</name>
</geneLocation>
<dbReference type="KEGG" id="acm:AciX9_4645"/>
<dbReference type="EMBL" id="CP002485">
    <property type="protein sequence ID" value="ADW71575.1"/>
    <property type="molecule type" value="Genomic_DNA"/>
</dbReference>
<name>E8X7Z1_GRATM</name>
<keyword evidence="1" id="KW-1133">Transmembrane helix</keyword>
<keyword evidence="1" id="KW-0812">Transmembrane</keyword>
<feature type="transmembrane region" description="Helical" evidence="1">
    <location>
        <begin position="33"/>
        <end position="55"/>
    </location>
</feature>
<evidence type="ECO:0000313" key="3">
    <source>
        <dbReference type="Proteomes" id="UP000000343"/>
    </source>
</evidence>
<organism evidence="3">
    <name type="scientific">Granulicella tundricola (strain ATCC BAA-1859 / DSM 23138 / MP5ACTX9)</name>
    <dbReference type="NCBI Taxonomy" id="1198114"/>
    <lineage>
        <taxon>Bacteria</taxon>
        <taxon>Pseudomonadati</taxon>
        <taxon>Acidobacteriota</taxon>
        <taxon>Terriglobia</taxon>
        <taxon>Terriglobales</taxon>
        <taxon>Acidobacteriaceae</taxon>
        <taxon>Granulicella</taxon>
    </lineage>
</organism>
<keyword evidence="3" id="KW-1185">Reference proteome</keyword>
<gene>
    <name evidence="2" type="ordered locus">AciX9_4645</name>
</gene>
<evidence type="ECO:0000256" key="1">
    <source>
        <dbReference type="SAM" id="Phobius"/>
    </source>
</evidence>
<protein>
    <submittedName>
        <fullName evidence="2">Uncharacterized protein</fullName>
    </submittedName>
</protein>
<dbReference type="Proteomes" id="UP000000343">
    <property type="component" value="Plasmid pACIX905"/>
</dbReference>